<dbReference type="EMBL" id="FWEV01000325">
    <property type="protein sequence ID" value="SLM32794.1"/>
    <property type="molecule type" value="Genomic_DNA"/>
</dbReference>
<accession>L0R3Z8</accession>
<reference evidence="2" key="1">
    <citation type="submission" date="2012-10" db="EMBL/GenBank/DDBJ databases">
        <authorList>
            <person name="Lefevre C."/>
        </authorList>
    </citation>
    <scope>NUCLEOTIDE SEQUENCE</scope>
    <source>
        <strain evidence="2">BW-1</strain>
    </source>
</reference>
<protein>
    <submittedName>
        <fullName evidence="2">Putative CheY-like receiver (Response regulator)</fullName>
    </submittedName>
</protein>
<organism evidence="2">
    <name type="scientific">Desulfamplus magnetovallimortis</name>
    <dbReference type="NCBI Taxonomy" id="1246637"/>
    <lineage>
        <taxon>Bacteria</taxon>
        <taxon>Pseudomonadati</taxon>
        <taxon>Thermodesulfobacteriota</taxon>
        <taxon>Desulfobacteria</taxon>
        <taxon>Desulfobacterales</taxon>
        <taxon>Desulfobacteraceae</taxon>
        <taxon>Desulfamplus</taxon>
    </lineage>
</organism>
<dbReference type="SUPFAM" id="SSF52172">
    <property type="entry name" value="CheY-like"/>
    <property type="match status" value="1"/>
</dbReference>
<evidence type="ECO:0000313" key="3">
    <source>
        <dbReference type="EMBL" id="SLM32794.1"/>
    </source>
</evidence>
<dbReference type="STRING" id="1246637.MTBBW1_80137"/>
<dbReference type="Gene3D" id="3.40.50.2300">
    <property type="match status" value="1"/>
</dbReference>
<keyword evidence="4" id="KW-1185">Reference proteome</keyword>
<dbReference type="InterPro" id="IPR011006">
    <property type="entry name" value="CheY-like_superfamily"/>
</dbReference>
<name>L0R3Z8_9BACT</name>
<dbReference type="Proteomes" id="UP000191931">
    <property type="component" value="Unassembled WGS sequence"/>
</dbReference>
<dbReference type="EMBL" id="HF547348">
    <property type="protein sequence ID" value="CCO06743.1"/>
    <property type="molecule type" value="Genomic_DNA"/>
</dbReference>
<feature type="region of interest" description="Disordered" evidence="1">
    <location>
        <begin position="215"/>
        <end position="259"/>
    </location>
</feature>
<evidence type="ECO:0000313" key="4">
    <source>
        <dbReference type="Proteomes" id="UP000191931"/>
    </source>
</evidence>
<evidence type="ECO:0000256" key="1">
    <source>
        <dbReference type="SAM" id="MobiDB-lite"/>
    </source>
</evidence>
<gene>
    <name evidence="2" type="ORF">DEMABW1_80137</name>
    <name evidence="3" type="ORF">MTBBW1_80137</name>
</gene>
<reference evidence="2" key="2">
    <citation type="submission" date="2012-12" db="EMBL/GenBank/DDBJ databases">
        <title>Region harboring genes involved in magnetosome formation of Candidatus Desulfamplus magnetosmortis.</title>
        <authorList>
            <person name="Lefevre C.T."/>
            <person name="Bazylinski D.A."/>
        </authorList>
    </citation>
    <scope>NUCLEOTIDE SEQUENCE</scope>
    <source>
        <strain evidence="2">BW-1</strain>
    </source>
</reference>
<sequence>MTYKLLLIDNDAPALMTPLFKSFYQNMDYGFDTRTHVTDISWDLVDRADIILLGYSFSDNHLGVEFLRELRQKRPGLRIPVVLLSAPNDIRNSEWQECLELGVNDFICKTTPPEIVKRKLDSILEGESYRKLSEELKEKLSFEESRSPIEELDFRAISALIPDAREWAYTFRIILKEGPLHRRQANGFFLAVLNRFLVNISQQTGKKITPYPFDTVNGQLQESSSPAASPGHEFSEKGNQERISSGNLRNLKEESSMQGTISKQVINNGRSVPLGIPARLMTEMFDNNRTKIADFSKNMLTGPPHDVFMNLLLLHVLEAFRDIIGTGETP</sequence>
<proteinExistence type="predicted"/>
<evidence type="ECO:0000313" key="2">
    <source>
        <dbReference type="EMBL" id="CCO06743.1"/>
    </source>
</evidence>
<reference evidence="3 4" key="3">
    <citation type="submission" date="2017-03" db="EMBL/GenBank/DDBJ databases">
        <authorList>
            <person name="Afonso C.L."/>
            <person name="Miller P.J."/>
            <person name="Scott M.A."/>
            <person name="Spackman E."/>
            <person name="Goraichik I."/>
            <person name="Dimitrov K.M."/>
            <person name="Suarez D.L."/>
            <person name="Swayne D.E."/>
        </authorList>
    </citation>
    <scope>NUCLEOTIDE SEQUENCE [LARGE SCALE GENOMIC DNA]</scope>
    <source>
        <strain evidence="3">PRJEB14757</strain>
    </source>
</reference>
<dbReference type="AlphaFoldDB" id="L0R3Z8"/>
<feature type="compositionally biased region" description="Polar residues" evidence="1">
    <location>
        <begin position="216"/>
        <end position="227"/>
    </location>
</feature>
<dbReference type="RefSeq" id="WP_080798387.1">
    <property type="nucleotide sequence ID" value="NZ_LT828540.1"/>
</dbReference>